<reference evidence="3 4" key="1">
    <citation type="submission" date="2017-04" db="EMBL/GenBank/DDBJ databases">
        <authorList>
            <person name="Afonso C.L."/>
            <person name="Miller P.J."/>
            <person name="Scott M.A."/>
            <person name="Spackman E."/>
            <person name="Goraichik I."/>
            <person name="Dimitrov K.M."/>
            <person name="Suarez D.L."/>
            <person name="Swayne D.E."/>
        </authorList>
    </citation>
    <scope>NUCLEOTIDE SEQUENCE [LARGE SCALE GENOMIC DNA]</scope>
    <source>
        <strain evidence="3 4">KR-140</strain>
    </source>
</reference>
<dbReference type="STRING" id="695939.SAMN00790413_02926"/>
<feature type="transmembrane region" description="Helical" evidence="2">
    <location>
        <begin position="118"/>
        <end position="139"/>
    </location>
</feature>
<sequence>MLEALARDLRGPSHADLTRAARRAQALALLALAAPGLPLGGLYTLTRPAPLTPPWVGAVTLLAALLALVALRLAHLAARDPVGPARGVVLNASMRAATAPGVPFLLGCVFLRQPAALLALWGMAALALLAAWSLVPGWVRSAQGRTEGLGQPSGEGRQAAPPLS</sequence>
<feature type="region of interest" description="Disordered" evidence="1">
    <location>
        <begin position="145"/>
        <end position="164"/>
    </location>
</feature>
<keyword evidence="2" id="KW-0812">Transmembrane</keyword>
<accession>A0A1W1VQN0</accession>
<feature type="transmembrane region" description="Helical" evidence="2">
    <location>
        <begin position="88"/>
        <end position="112"/>
    </location>
</feature>
<proteinExistence type="predicted"/>
<dbReference type="Proteomes" id="UP000192582">
    <property type="component" value="Unassembled WGS sequence"/>
</dbReference>
<evidence type="ECO:0000313" key="4">
    <source>
        <dbReference type="Proteomes" id="UP000192582"/>
    </source>
</evidence>
<evidence type="ECO:0000313" key="3">
    <source>
        <dbReference type="EMBL" id="SMB95646.1"/>
    </source>
</evidence>
<evidence type="ECO:0000256" key="1">
    <source>
        <dbReference type="SAM" id="MobiDB-lite"/>
    </source>
</evidence>
<dbReference type="EMBL" id="FWWU01000009">
    <property type="protein sequence ID" value="SMB95646.1"/>
    <property type="molecule type" value="Genomic_DNA"/>
</dbReference>
<keyword evidence="4" id="KW-1185">Reference proteome</keyword>
<organism evidence="3 4">
    <name type="scientific">Deinococcus hopiensis KR-140</name>
    <dbReference type="NCBI Taxonomy" id="695939"/>
    <lineage>
        <taxon>Bacteria</taxon>
        <taxon>Thermotogati</taxon>
        <taxon>Deinococcota</taxon>
        <taxon>Deinococci</taxon>
        <taxon>Deinococcales</taxon>
        <taxon>Deinococcaceae</taxon>
        <taxon>Deinococcus</taxon>
    </lineage>
</organism>
<protein>
    <submittedName>
        <fullName evidence="3">Uncharacterized protein</fullName>
    </submittedName>
</protein>
<name>A0A1W1VQN0_9DEIO</name>
<keyword evidence="2" id="KW-0472">Membrane</keyword>
<feature type="transmembrane region" description="Helical" evidence="2">
    <location>
        <begin position="26"/>
        <end position="43"/>
    </location>
</feature>
<dbReference type="RefSeq" id="WP_139807002.1">
    <property type="nucleotide sequence ID" value="NZ_FWWU01000009.1"/>
</dbReference>
<feature type="transmembrane region" description="Helical" evidence="2">
    <location>
        <begin position="55"/>
        <end position="76"/>
    </location>
</feature>
<dbReference type="AlphaFoldDB" id="A0A1W1VQN0"/>
<dbReference type="OrthoDB" id="74345at2"/>
<gene>
    <name evidence="3" type="ORF">SAMN00790413_02926</name>
</gene>
<evidence type="ECO:0000256" key="2">
    <source>
        <dbReference type="SAM" id="Phobius"/>
    </source>
</evidence>
<keyword evidence="2" id="KW-1133">Transmembrane helix</keyword>